<organism evidence="1">
    <name type="scientific">hydrothermal vent metagenome</name>
    <dbReference type="NCBI Taxonomy" id="652676"/>
    <lineage>
        <taxon>unclassified sequences</taxon>
        <taxon>metagenomes</taxon>
        <taxon>ecological metagenomes</taxon>
    </lineage>
</organism>
<protein>
    <submittedName>
        <fullName evidence="1">Enzyme involved in the deoxyxylulose pathway of isoprenoid biosynthesis</fullName>
    </submittedName>
</protein>
<reference evidence="1" key="1">
    <citation type="submission" date="2015-10" db="EMBL/GenBank/DDBJ databases">
        <authorList>
            <person name="Gilbert D.G."/>
        </authorList>
    </citation>
    <scope>NUCLEOTIDE SEQUENCE</scope>
</reference>
<dbReference type="EMBL" id="CZQC01000016">
    <property type="protein sequence ID" value="CUS40477.1"/>
    <property type="molecule type" value="Genomic_DNA"/>
</dbReference>
<dbReference type="InterPro" id="IPR021457">
    <property type="entry name" value="DUF3108"/>
</dbReference>
<sequence>MMFRSILLMCGFGLLAVMPLTFADDTPTKTPETIVATTPAPVSQTLTPFKISYRSEWHVGWFSFDIDASRTLKKLDNDEWELVFDAEASVASLRETSQFTFVDGRILPNAYKYRASGLIDEDDRTLTFKANDQTVFSDEKNKLYTDQWQDGIQDNITYMLQASVDLASGQTEFEYPVFEKKNSKPFRFKVVGEEILKTPAGKFRAVKVEQLRSDKRRQIFAWFAIDQHYALIRMTDKKDGKTRYQIDATKLEF</sequence>
<proteinExistence type="predicted"/>
<accession>A0A160TBN3</accession>
<dbReference type="Pfam" id="PF11306">
    <property type="entry name" value="DUF3108"/>
    <property type="match status" value="1"/>
</dbReference>
<gene>
    <name evidence="1" type="ORF">MGWOODY_Tha2713</name>
</gene>
<evidence type="ECO:0000313" key="1">
    <source>
        <dbReference type="EMBL" id="CUS40477.1"/>
    </source>
</evidence>
<dbReference type="AlphaFoldDB" id="A0A160TBN3"/>
<name>A0A160TBN3_9ZZZZ</name>